<evidence type="ECO:0000256" key="5">
    <source>
        <dbReference type="ARBA" id="ARBA00023136"/>
    </source>
</evidence>
<reference evidence="8 9" key="1">
    <citation type="submission" date="2018-10" db="EMBL/GenBank/DDBJ databases">
        <title>Bacillus Keqinensis sp. nov., a moderately halophilic bacterium isolated from a saline-alkaline lake.</title>
        <authorList>
            <person name="Wang H."/>
        </authorList>
    </citation>
    <scope>NUCLEOTIDE SEQUENCE [LARGE SCALE GENOMIC DNA]</scope>
    <source>
        <strain evidence="8 9">KQ-3</strain>
    </source>
</reference>
<evidence type="ECO:0000259" key="7">
    <source>
        <dbReference type="Pfam" id="PF00482"/>
    </source>
</evidence>
<feature type="transmembrane region" description="Helical" evidence="6">
    <location>
        <begin position="104"/>
        <end position="125"/>
    </location>
</feature>
<dbReference type="OrthoDB" id="9803381at2"/>
<dbReference type="InterPro" id="IPR018076">
    <property type="entry name" value="T2SS_GspF_dom"/>
</dbReference>
<dbReference type="Gene3D" id="1.20.81.30">
    <property type="entry name" value="Type II secretion system (T2SS), domain F"/>
    <property type="match status" value="1"/>
</dbReference>
<accession>A0A3M7TQ87</accession>
<evidence type="ECO:0000313" key="9">
    <source>
        <dbReference type="Proteomes" id="UP000278746"/>
    </source>
</evidence>
<proteinExistence type="predicted"/>
<evidence type="ECO:0000313" key="8">
    <source>
        <dbReference type="EMBL" id="RNA66839.1"/>
    </source>
</evidence>
<feature type="transmembrane region" description="Helical" evidence="6">
    <location>
        <begin position="80"/>
        <end position="98"/>
    </location>
</feature>
<evidence type="ECO:0000256" key="6">
    <source>
        <dbReference type="SAM" id="Phobius"/>
    </source>
</evidence>
<sequence length="310" mass="35133">MNAAVISLSATFFAFFTAVYFYWESKQAKRAQKRARVWFEAEDEQKRKSFIYLFGDKYDESELSDNLQEKLAHANMSMKASEYAAVCILLFAVLWFLHHFLLQLLFPLDVVLAYFLVWGGSKLFLNSKKNKRSNEFNKQLPEICRMMSNTVKAGMTLHQGIDIVAKELPAPAGLEFREMNQELNLGGNFDEVMNGLTHKIASEELKIFVNTISIQRRVGGNLAEVLGIMAGTLEERERVNKEINTLTAEARTIAIMLPALPVVMALMMNFIIPGFLNPLFTPLGLILLAVFIVFQLVAVGIIRQITKIRV</sequence>
<feature type="transmembrane region" description="Helical" evidence="6">
    <location>
        <begin position="253"/>
        <end position="276"/>
    </location>
</feature>
<organism evidence="8 9">
    <name type="scientific">Alteribacter keqinensis</name>
    <dbReference type="NCBI Taxonomy" id="2483800"/>
    <lineage>
        <taxon>Bacteria</taxon>
        <taxon>Bacillati</taxon>
        <taxon>Bacillota</taxon>
        <taxon>Bacilli</taxon>
        <taxon>Bacillales</taxon>
        <taxon>Bacillaceae</taxon>
        <taxon>Alteribacter</taxon>
    </lineage>
</organism>
<feature type="domain" description="Type II secretion system protein GspF" evidence="7">
    <location>
        <begin position="144"/>
        <end position="268"/>
    </location>
</feature>
<protein>
    <recommendedName>
        <fullName evidence="7">Type II secretion system protein GspF domain-containing protein</fullName>
    </recommendedName>
</protein>
<feature type="transmembrane region" description="Helical" evidence="6">
    <location>
        <begin position="282"/>
        <end position="302"/>
    </location>
</feature>
<name>A0A3M7TQ87_9BACI</name>
<dbReference type="InterPro" id="IPR042094">
    <property type="entry name" value="T2SS_GspF_sf"/>
</dbReference>
<dbReference type="RefSeq" id="WP_122900681.1">
    <property type="nucleotide sequence ID" value="NZ_RHIB01000003.1"/>
</dbReference>
<dbReference type="Pfam" id="PF00482">
    <property type="entry name" value="T2SSF"/>
    <property type="match status" value="1"/>
</dbReference>
<gene>
    <name evidence="8" type="ORF">EBO34_16665</name>
</gene>
<evidence type="ECO:0000256" key="2">
    <source>
        <dbReference type="ARBA" id="ARBA00022475"/>
    </source>
</evidence>
<dbReference type="PANTHER" id="PTHR35007:SF1">
    <property type="entry name" value="PILUS ASSEMBLY PROTEIN"/>
    <property type="match status" value="1"/>
</dbReference>
<dbReference type="Proteomes" id="UP000278746">
    <property type="component" value="Unassembled WGS sequence"/>
</dbReference>
<feature type="transmembrane region" description="Helical" evidence="6">
    <location>
        <begin position="6"/>
        <end position="23"/>
    </location>
</feature>
<comment type="subcellular location">
    <subcellularLocation>
        <location evidence="1">Cell membrane</location>
        <topology evidence="1">Multi-pass membrane protein</topology>
    </subcellularLocation>
</comment>
<keyword evidence="9" id="KW-1185">Reference proteome</keyword>
<comment type="caution">
    <text evidence="8">The sequence shown here is derived from an EMBL/GenBank/DDBJ whole genome shotgun (WGS) entry which is preliminary data.</text>
</comment>
<dbReference type="GO" id="GO:0005886">
    <property type="term" value="C:plasma membrane"/>
    <property type="evidence" value="ECO:0007669"/>
    <property type="project" value="UniProtKB-SubCell"/>
</dbReference>
<evidence type="ECO:0000256" key="3">
    <source>
        <dbReference type="ARBA" id="ARBA00022692"/>
    </source>
</evidence>
<keyword evidence="2" id="KW-1003">Cell membrane</keyword>
<evidence type="ECO:0000256" key="1">
    <source>
        <dbReference type="ARBA" id="ARBA00004651"/>
    </source>
</evidence>
<keyword evidence="4 6" id="KW-1133">Transmembrane helix</keyword>
<dbReference type="PANTHER" id="PTHR35007">
    <property type="entry name" value="INTEGRAL MEMBRANE PROTEIN-RELATED"/>
    <property type="match status" value="1"/>
</dbReference>
<dbReference type="EMBL" id="RHIB01000003">
    <property type="protein sequence ID" value="RNA66839.1"/>
    <property type="molecule type" value="Genomic_DNA"/>
</dbReference>
<dbReference type="AlphaFoldDB" id="A0A3M7TQ87"/>
<keyword evidence="3 6" id="KW-0812">Transmembrane</keyword>
<evidence type="ECO:0000256" key="4">
    <source>
        <dbReference type="ARBA" id="ARBA00022989"/>
    </source>
</evidence>
<keyword evidence="5 6" id="KW-0472">Membrane</keyword>